<accession>A0A345NMB2</accession>
<keyword evidence="1" id="KW-0812">Transmembrane</keyword>
<dbReference type="Pfam" id="PF10724">
    <property type="entry name" value="DUF2516"/>
    <property type="match status" value="1"/>
</dbReference>
<gene>
    <name evidence="2" type="ORF">DV701_08525</name>
</gene>
<dbReference type="OrthoDB" id="4774469at2"/>
<evidence type="ECO:0000256" key="1">
    <source>
        <dbReference type="SAM" id="Phobius"/>
    </source>
</evidence>
<keyword evidence="1" id="KW-1133">Transmembrane helix</keyword>
<name>A0A345NMB2_9MICO</name>
<proteinExistence type="predicted"/>
<keyword evidence="1" id="KW-0472">Membrane</keyword>
<feature type="transmembrane region" description="Helical" evidence="1">
    <location>
        <begin position="6"/>
        <end position="28"/>
    </location>
</feature>
<dbReference type="EMBL" id="CP031229">
    <property type="protein sequence ID" value="AXH96170.1"/>
    <property type="molecule type" value="Genomic_DNA"/>
</dbReference>
<dbReference type="Proteomes" id="UP000253790">
    <property type="component" value="Chromosome"/>
</dbReference>
<evidence type="ECO:0000313" key="2">
    <source>
        <dbReference type="EMBL" id="AXH96170.1"/>
    </source>
</evidence>
<feature type="transmembrane region" description="Helical" evidence="1">
    <location>
        <begin position="48"/>
        <end position="68"/>
    </location>
</feature>
<organism evidence="2 3">
    <name type="scientific">Ornithinimicrobium avium</name>
    <dbReference type="NCBI Taxonomy" id="2283195"/>
    <lineage>
        <taxon>Bacteria</taxon>
        <taxon>Bacillati</taxon>
        <taxon>Actinomycetota</taxon>
        <taxon>Actinomycetes</taxon>
        <taxon>Micrococcales</taxon>
        <taxon>Ornithinimicrobiaceae</taxon>
        <taxon>Ornithinimicrobium</taxon>
    </lineage>
</organism>
<reference evidence="2 3" key="1">
    <citation type="submission" date="2018-07" db="EMBL/GenBank/DDBJ databases">
        <title>Complete genome sequencing of Ornithinimicrobium sp. AMA3305.</title>
        <authorList>
            <person name="Bae J.-W."/>
        </authorList>
    </citation>
    <scope>NUCLEOTIDE SEQUENCE [LARGE SCALE GENOMIC DNA]</scope>
    <source>
        <strain evidence="2 3">AMA3305</strain>
    </source>
</reference>
<dbReference type="RefSeq" id="WP_114927935.1">
    <property type="nucleotide sequence ID" value="NZ_CP031229.1"/>
</dbReference>
<dbReference type="InterPro" id="IPR019662">
    <property type="entry name" value="DUF2516"/>
</dbReference>
<dbReference type="AlphaFoldDB" id="A0A345NMB2"/>
<protein>
    <submittedName>
        <fullName evidence="2">DUF2516 family protein</fullName>
    </submittedName>
</protein>
<sequence length="110" mass="11671">MPALYGAQNLLMTAVGVAVLAMMVWALVDCARTRADAFVAAGKRTKNFWLLLTGVATVIGFIFVLHPFNLFNLAAIVAAGVYHADVKPALKAVLGRSRGGGDHMGPYGPW</sequence>
<dbReference type="KEGG" id="orn:DV701_08525"/>
<keyword evidence="3" id="KW-1185">Reference proteome</keyword>
<evidence type="ECO:0000313" key="3">
    <source>
        <dbReference type="Proteomes" id="UP000253790"/>
    </source>
</evidence>